<keyword evidence="3" id="KW-1185">Reference proteome</keyword>
<evidence type="ECO:0000313" key="2">
    <source>
        <dbReference type="EMBL" id="NBC43980.1"/>
    </source>
</evidence>
<dbReference type="Pfam" id="PF11373">
    <property type="entry name" value="DUF3175"/>
    <property type="match status" value="1"/>
</dbReference>
<organism evidence="2 3">
    <name type="scientific">Corallococcus exiguus</name>
    <dbReference type="NCBI Taxonomy" id="83462"/>
    <lineage>
        <taxon>Bacteria</taxon>
        <taxon>Pseudomonadati</taxon>
        <taxon>Myxococcota</taxon>
        <taxon>Myxococcia</taxon>
        <taxon>Myxococcales</taxon>
        <taxon>Cystobacterineae</taxon>
        <taxon>Myxococcaceae</taxon>
        <taxon>Corallococcus</taxon>
    </lineage>
</organism>
<dbReference type="AlphaFoldDB" id="A0A7X5BU47"/>
<name>A0A7X5BU47_9BACT</name>
<dbReference type="Proteomes" id="UP000537825">
    <property type="component" value="Unassembled WGS sequence"/>
</dbReference>
<feature type="region of interest" description="Disordered" evidence="1">
    <location>
        <begin position="1"/>
        <end position="46"/>
    </location>
</feature>
<evidence type="ECO:0000256" key="1">
    <source>
        <dbReference type="SAM" id="MobiDB-lite"/>
    </source>
</evidence>
<protein>
    <submittedName>
        <fullName evidence="2">DUF3175 domain-containing protein</fullName>
    </submittedName>
</protein>
<dbReference type="InterPro" id="IPR021513">
    <property type="entry name" value="Phage_RSL1_Orf186"/>
</dbReference>
<feature type="compositionally biased region" description="Basic residues" evidence="1">
    <location>
        <begin position="1"/>
        <end position="18"/>
    </location>
</feature>
<comment type="caution">
    <text evidence="2">The sequence shown here is derived from an EMBL/GenBank/DDBJ whole genome shotgun (WGS) entry which is preliminary data.</text>
</comment>
<reference evidence="2 3" key="1">
    <citation type="submission" date="2020-01" db="EMBL/GenBank/DDBJ databases">
        <title>The draft genome sequence of Corallococcus exiguus DSM 14696.</title>
        <authorList>
            <person name="Zhang X."/>
            <person name="Zhu H."/>
        </authorList>
    </citation>
    <scope>NUCLEOTIDE SEQUENCE [LARGE SCALE GENOMIC DNA]</scope>
    <source>
        <strain evidence="2 3">DSM 14696</strain>
    </source>
</reference>
<sequence>MPGTTKKPHGPAPSRRRMATASRGTAKQSTAKRPAAKRRYWSREVTEHSDAMTLEEQVFKRSPKEIARSVKRSAEQSHRRKASPFQSAMSMLSFYGNRAGRNLPASRRRAIQEAKEELRKLYHRPSKAP</sequence>
<evidence type="ECO:0000313" key="3">
    <source>
        <dbReference type="Proteomes" id="UP000537825"/>
    </source>
</evidence>
<feature type="compositionally biased region" description="Polar residues" evidence="1">
    <location>
        <begin position="22"/>
        <end position="31"/>
    </location>
</feature>
<gene>
    <name evidence="2" type="ORF">GTZ93_29650</name>
</gene>
<accession>A0A7X5BU47</accession>
<feature type="region of interest" description="Disordered" evidence="1">
    <location>
        <begin position="64"/>
        <end position="88"/>
    </location>
</feature>
<feature type="compositionally biased region" description="Basic and acidic residues" evidence="1">
    <location>
        <begin position="64"/>
        <end position="77"/>
    </location>
</feature>
<dbReference type="EMBL" id="JAAAPK010000009">
    <property type="protein sequence ID" value="NBC43980.1"/>
    <property type="molecule type" value="Genomic_DNA"/>
</dbReference>
<proteinExistence type="predicted"/>